<dbReference type="PANTHER" id="PTHR44307:SF2">
    <property type="entry name" value="PHOSPHOETHANOLAMINE METHYLTRANSFERASE ISOFORM X1"/>
    <property type="match status" value="1"/>
</dbReference>
<feature type="domain" description="Methyltransferase" evidence="10">
    <location>
        <begin position="306"/>
        <end position="422"/>
    </location>
</feature>
<dbReference type="Gene3D" id="3.40.50.150">
    <property type="entry name" value="Vaccinia Virus protein VP39"/>
    <property type="match status" value="2"/>
</dbReference>
<keyword evidence="4" id="KW-0808">Transferase</keyword>
<reference evidence="11" key="1">
    <citation type="journal article" date="2019" name="bioRxiv">
        <title>The Genome of the Zebra Mussel, Dreissena polymorpha: A Resource for Invasive Species Research.</title>
        <authorList>
            <person name="McCartney M.A."/>
            <person name="Auch B."/>
            <person name="Kono T."/>
            <person name="Mallez S."/>
            <person name="Zhang Y."/>
            <person name="Obille A."/>
            <person name="Becker A."/>
            <person name="Abrahante J.E."/>
            <person name="Garbe J."/>
            <person name="Badalamenti J.P."/>
            <person name="Herman A."/>
            <person name="Mangelson H."/>
            <person name="Liachko I."/>
            <person name="Sullivan S."/>
            <person name="Sone E.D."/>
            <person name="Koren S."/>
            <person name="Silverstein K.A.T."/>
            <person name="Beckman K.B."/>
            <person name="Gohl D.M."/>
        </authorList>
    </citation>
    <scope>NUCLEOTIDE SEQUENCE</scope>
    <source>
        <strain evidence="11">Duluth1</strain>
        <tissue evidence="11">Whole animal</tissue>
    </source>
</reference>
<gene>
    <name evidence="11" type="ORF">DPMN_173659</name>
</gene>
<comment type="catalytic activity">
    <reaction evidence="8">
        <text>N-methylethanolamine phosphate + S-adenosyl-L-methionine = N,N-dimethylethanolamine phosphate + S-adenosyl-L-homocysteine + H(+)</text>
        <dbReference type="Rhea" id="RHEA:25321"/>
        <dbReference type="ChEBI" id="CHEBI:15378"/>
        <dbReference type="ChEBI" id="CHEBI:57781"/>
        <dbReference type="ChEBI" id="CHEBI:57856"/>
        <dbReference type="ChEBI" id="CHEBI:58641"/>
        <dbReference type="ChEBI" id="CHEBI:59789"/>
        <dbReference type="EC" id="2.1.1.103"/>
    </reaction>
    <physiologicalReaction direction="left-to-right" evidence="8">
        <dbReference type="Rhea" id="RHEA:25322"/>
    </physiologicalReaction>
</comment>
<dbReference type="Pfam" id="PF13649">
    <property type="entry name" value="Methyltransf_25"/>
    <property type="match status" value="1"/>
</dbReference>
<evidence type="ECO:0000256" key="1">
    <source>
        <dbReference type="ARBA" id="ARBA00004969"/>
    </source>
</evidence>
<comment type="pathway">
    <text evidence="1">Phospholipid metabolism; phosphatidylcholine biosynthesis.</text>
</comment>
<dbReference type="GO" id="GO:0032259">
    <property type="term" value="P:methylation"/>
    <property type="evidence" value="ECO:0007669"/>
    <property type="project" value="UniProtKB-KW"/>
</dbReference>
<keyword evidence="3" id="KW-0489">Methyltransferase</keyword>
<evidence type="ECO:0000313" key="11">
    <source>
        <dbReference type="EMBL" id="KAH3772321.1"/>
    </source>
</evidence>
<evidence type="ECO:0000313" key="12">
    <source>
        <dbReference type="Proteomes" id="UP000828390"/>
    </source>
</evidence>
<dbReference type="Proteomes" id="UP000828390">
    <property type="component" value="Unassembled WGS sequence"/>
</dbReference>
<dbReference type="AlphaFoldDB" id="A0A9D4E348"/>
<evidence type="ECO:0000259" key="9">
    <source>
        <dbReference type="Pfam" id="PF13649"/>
    </source>
</evidence>
<dbReference type="InterPro" id="IPR025714">
    <property type="entry name" value="Methyltranfer_dom"/>
</dbReference>
<dbReference type="OrthoDB" id="8300214at2759"/>
<dbReference type="PANTHER" id="PTHR44307">
    <property type="entry name" value="PHOSPHOETHANOLAMINE METHYLTRANSFERASE"/>
    <property type="match status" value="1"/>
</dbReference>
<evidence type="ECO:0000259" key="10">
    <source>
        <dbReference type="Pfam" id="PF13847"/>
    </source>
</evidence>
<feature type="domain" description="Methyltransferase" evidence="9">
    <location>
        <begin position="75"/>
        <end position="168"/>
    </location>
</feature>
<evidence type="ECO:0000256" key="3">
    <source>
        <dbReference type="ARBA" id="ARBA00022603"/>
    </source>
</evidence>
<comment type="pathway">
    <text evidence="2">Lipid metabolism.</text>
</comment>
<evidence type="ECO:0000256" key="2">
    <source>
        <dbReference type="ARBA" id="ARBA00005189"/>
    </source>
</evidence>
<dbReference type="EMBL" id="JAIWYP010000009">
    <property type="protein sequence ID" value="KAH3772321.1"/>
    <property type="molecule type" value="Genomic_DNA"/>
</dbReference>
<dbReference type="InterPro" id="IPR029063">
    <property type="entry name" value="SAM-dependent_MTases_sf"/>
</dbReference>
<proteinExistence type="predicted"/>
<comment type="catalytic activity">
    <reaction evidence="6">
        <text>N,N-dimethylethanolamine phosphate + S-adenosyl-L-methionine = phosphocholine + S-adenosyl-L-homocysteine + H(+)</text>
        <dbReference type="Rhea" id="RHEA:25325"/>
        <dbReference type="ChEBI" id="CHEBI:15378"/>
        <dbReference type="ChEBI" id="CHEBI:57856"/>
        <dbReference type="ChEBI" id="CHEBI:58641"/>
        <dbReference type="ChEBI" id="CHEBI:59789"/>
        <dbReference type="ChEBI" id="CHEBI:295975"/>
        <dbReference type="EC" id="2.1.1.103"/>
    </reaction>
    <physiologicalReaction direction="left-to-right" evidence="6">
        <dbReference type="Rhea" id="RHEA:25326"/>
    </physiologicalReaction>
</comment>
<dbReference type="Pfam" id="PF13847">
    <property type="entry name" value="Methyltransf_31"/>
    <property type="match status" value="1"/>
</dbReference>
<evidence type="ECO:0000256" key="6">
    <source>
        <dbReference type="ARBA" id="ARBA00047619"/>
    </source>
</evidence>
<sequence>MGDIGAFMRGRASRSAPEVPMNLQEVREAMTEFWQEHSQEASLEEMMLDTNAHQLTKHELPEILSYLPSYEGKDVVELGAGIGRFTTTLAQSANHVVAVDFMEKFLNKNRELNGHQENIEFICEDVTKLTLENNSCDLIFSNWLMMYLEDEEVRSLIRKKLEWIREGGYLFARESCFSQSGNIKRSKNPTKYRDPSTYMAIFSMTTIPSDVEGEVFGFELVLSRPVSSYVKMKQNHNQVIWLLQKLRRKASTDNSTSGTIQEFLDNQQYSLNGILRYEKVYGHTFVSTGGIETTRDFVSRLDLQPGQLVLDVGCGIGGGAFYMVKEFGVQVLAIDLSTNMISLARQRAQEVGVNDDEVQFEIADATKRDYKPETFDVIYSRDTILHIQDKLALFKQFYKWLKPGGKLFITDYCCSDGDHSDKFKAYVNQRSYNLLSPAKYGEVITAAGFSTVDARDRTDLFVECLEKELVHLQSIQEEFVQQFSQSDYDYLVNGWKDKLGRTEDQRWGVFYAEKN</sequence>
<dbReference type="EC" id="2.1.1.103" evidence="5"/>
<reference evidence="11" key="2">
    <citation type="submission" date="2020-11" db="EMBL/GenBank/DDBJ databases">
        <authorList>
            <person name="McCartney M.A."/>
            <person name="Auch B."/>
            <person name="Kono T."/>
            <person name="Mallez S."/>
            <person name="Becker A."/>
            <person name="Gohl D.M."/>
            <person name="Silverstein K.A.T."/>
            <person name="Koren S."/>
            <person name="Bechman K.B."/>
            <person name="Herman A."/>
            <person name="Abrahante J.E."/>
            <person name="Garbe J."/>
        </authorList>
    </citation>
    <scope>NUCLEOTIDE SEQUENCE</scope>
    <source>
        <strain evidence="11">Duluth1</strain>
        <tissue evidence="11">Whole animal</tissue>
    </source>
</reference>
<comment type="caution">
    <text evidence="11">The sequence shown here is derived from an EMBL/GenBank/DDBJ whole genome shotgun (WGS) entry which is preliminary data.</text>
</comment>
<comment type="catalytic activity">
    <reaction evidence="7">
        <text>phosphoethanolamine + S-adenosyl-L-methionine = N-methylethanolamine phosphate + S-adenosyl-L-homocysteine + H(+)</text>
        <dbReference type="Rhea" id="RHEA:20365"/>
        <dbReference type="ChEBI" id="CHEBI:15378"/>
        <dbReference type="ChEBI" id="CHEBI:57781"/>
        <dbReference type="ChEBI" id="CHEBI:57856"/>
        <dbReference type="ChEBI" id="CHEBI:58190"/>
        <dbReference type="ChEBI" id="CHEBI:59789"/>
        <dbReference type="EC" id="2.1.1.103"/>
    </reaction>
    <physiologicalReaction direction="left-to-right" evidence="7">
        <dbReference type="Rhea" id="RHEA:20366"/>
    </physiologicalReaction>
</comment>
<dbReference type="InterPro" id="IPR041698">
    <property type="entry name" value="Methyltransf_25"/>
</dbReference>
<organism evidence="11 12">
    <name type="scientific">Dreissena polymorpha</name>
    <name type="common">Zebra mussel</name>
    <name type="synonym">Mytilus polymorpha</name>
    <dbReference type="NCBI Taxonomy" id="45954"/>
    <lineage>
        <taxon>Eukaryota</taxon>
        <taxon>Metazoa</taxon>
        <taxon>Spiralia</taxon>
        <taxon>Lophotrochozoa</taxon>
        <taxon>Mollusca</taxon>
        <taxon>Bivalvia</taxon>
        <taxon>Autobranchia</taxon>
        <taxon>Heteroconchia</taxon>
        <taxon>Euheterodonta</taxon>
        <taxon>Imparidentia</taxon>
        <taxon>Neoheterodontei</taxon>
        <taxon>Myida</taxon>
        <taxon>Dreissenoidea</taxon>
        <taxon>Dreissenidae</taxon>
        <taxon>Dreissena</taxon>
    </lineage>
</organism>
<evidence type="ECO:0000256" key="8">
    <source>
        <dbReference type="ARBA" id="ARBA00047841"/>
    </source>
</evidence>
<evidence type="ECO:0000256" key="7">
    <source>
        <dbReference type="ARBA" id="ARBA00047622"/>
    </source>
</evidence>
<name>A0A9D4E348_DREPO</name>
<evidence type="ECO:0000256" key="4">
    <source>
        <dbReference type="ARBA" id="ARBA00022679"/>
    </source>
</evidence>
<accession>A0A9D4E348</accession>
<dbReference type="SUPFAM" id="SSF53335">
    <property type="entry name" value="S-adenosyl-L-methionine-dependent methyltransferases"/>
    <property type="match status" value="2"/>
</dbReference>
<dbReference type="CDD" id="cd02440">
    <property type="entry name" value="AdoMet_MTases"/>
    <property type="match status" value="2"/>
</dbReference>
<evidence type="ECO:0000256" key="5">
    <source>
        <dbReference type="ARBA" id="ARBA00035674"/>
    </source>
</evidence>
<dbReference type="GO" id="GO:0000234">
    <property type="term" value="F:phosphoethanolamine N-methyltransferase activity"/>
    <property type="evidence" value="ECO:0007669"/>
    <property type="project" value="UniProtKB-EC"/>
</dbReference>
<protein>
    <recommendedName>
        <fullName evidence="5">phosphoethanolamine N-methyltransferase</fullName>
        <ecNumber evidence="5">2.1.1.103</ecNumber>
    </recommendedName>
</protein>
<keyword evidence="12" id="KW-1185">Reference proteome</keyword>